<gene>
    <name evidence="1" type="ORF">KAM351_44170</name>
</gene>
<dbReference type="Proteomes" id="UP000886934">
    <property type="component" value="Unassembled WGS sequence"/>
</dbReference>
<comment type="caution">
    <text evidence="1">The sequence shown here is derived from an EMBL/GenBank/DDBJ whole genome shotgun (WGS) entry which is preliminary data.</text>
</comment>
<reference evidence="1" key="1">
    <citation type="submission" date="2021-07" db="EMBL/GenBank/DDBJ databases">
        <title>Draft genome sequence of carbapenem-resistant Aeromonas spp. in Japan.</title>
        <authorList>
            <person name="Maehana S."/>
            <person name="Suzuki M."/>
            <person name="Kitasato H."/>
        </authorList>
    </citation>
    <scope>NUCLEOTIDE SEQUENCE</scope>
    <source>
        <strain evidence="1">KAM351</strain>
    </source>
</reference>
<evidence type="ECO:0000313" key="1">
    <source>
        <dbReference type="EMBL" id="GJA65806.1"/>
    </source>
</evidence>
<name>A0AA37D2Q7_AERCA</name>
<organism evidence="1 2">
    <name type="scientific">Aeromonas caviae</name>
    <name type="common">Aeromonas punctata</name>
    <dbReference type="NCBI Taxonomy" id="648"/>
    <lineage>
        <taxon>Bacteria</taxon>
        <taxon>Pseudomonadati</taxon>
        <taxon>Pseudomonadota</taxon>
        <taxon>Gammaproteobacteria</taxon>
        <taxon>Aeromonadales</taxon>
        <taxon>Aeromonadaceae</taxon>
        <taxon>Aeromonas</taxon>
    </lineage>
</organism>
<dbReference type="EMBL" id="BPNN01000129">
    <property type="protein sequence ID" value="GJA65806.1"/>
    <property type="molecule type" value="Genomic_DNA"/>
</dbReference>
<evidence type="ECO:0000313" key="2">
    <source>
        <dbReference type="Proteomes" id="UP000886934"/>
    </source>
</evidence>
<proteinExistence type="predicted"/>
<protein>
    <submittedName>
        <fullName evidence="1">Uncharacterized protein</fullName>
    </submittedName>
</protein>
<dbReference type="RefSeq" id="WP_063639084.1">
    <property type="nucleotide sequence ID" value="NZ_BPND01000131.1"/>
</dbReference>
<sequence>MQAQLGVDHHLPRIDAGPVGPVEIGLQPLATQQFDIRDHEVELKPFFVPVLHPQAGVLIPIQPRQ</sequence>
<accession>A0AA37D2Q7</accession>
<dbReference type="AlphaFoldDB" id="A0AA37D2Q7"/>